<organism evidence="1 2">
    <name type="scientific">Euzebya pacifica</name>
    <dbReference type="NCBI Taxonomy" id="1608957"/>
    <lineage>
        <taxon>Bacteria</taxon>
        <taxon>Bacillati</taxon>
        <taxon>Actinomycetota</taxon>
        <taxon>Nitriliruptoria</taxon>
        <taxon>Euzebyales</taxon>
    </lineage>
</organism>
<proteinExistence type="predicted"/>
<dbReference type="InterPro" id="IPR043737">
    <property type="entry name" value="DUF5682"/>
</dbReference>
<evidence type="ECO:0000313" key="2">
    <source>
        <dbReference type="Proteomes" id="UP000264006"/>
    </source>
</evidence>
<dbReference type="RefSeq" id="WP_114591871.1">
    <property type="nucleotide sequence ID" value="NZ_CP031165.1"/>
</dbReference>
<accession>A0A346XYS2</accession>
<dbReference type="EMBL" id="CP031165">
    <property type="protein sequence ID" value="AXV07369.1"/>
    <property type="molecule type" value="Genomic_DNA"/>
</dbReference>
<gene>
    <name evidence="1" type="ORF">DVS28_a2690</name>
</gene>
<dbReference type="Proteomes" id="UP000264006">
    <property type="component" value="Chromosome"/>
</dbReference>
<name>A0A346XYS2_9ACTN</name>
<dbReference type="PANTHER" id="PTHR30634">
    <property type="entry name" value="OUTER MEMBRANE LOLAB LIPOPROTEIN INSERTION APPARATUS"/>
    <property type="match status" value="1"/>
</dbReference>
<sequence>MPTDDVVVCGVRHHGPGSARSVLTVLEQVAPAHVVIEGPPELDGIVEWAGAEDLVPPVAALVHRPDVPSRSSFYPMATFSPEWNALRWAVRNDVPVSFADLPATNELADGYDRDDVPGESLDPIGQLAAAAGYTDAERWWEDAVEHRHTAAAGFAAITDAIAAMRSDHDDDPHLRRREAAMRRVLRAVMASVDGPVVVVCGAYHAPALTPERFPTKTADTTTLKGLRRQKVAVTWVPWTSGRLAAGSGYGAGVTSPGWYAHCFATDDDQRVDRWMVKVARALRNADLSAPTASAIEAARLAASLASLRGRPRAGLAECTDAALAVLCGGRPEPLQVIHDEVVVGHELGAVPEGIPQVPLARDLESAARSARLNRTADARTIVCDLRTPAGAAKSVLLHRLLLLGIRWGRPADAGGTTGTFKEGWTLQWRPELAVAVIAASVHGGTVEQAATVRAIGRARMAEHLVDVVDLLHECLPADLPDATGALVEEVDRRAATTHDTLHLMRATEPLARVCRYGDVRQLDTSRLRDVLDSLVRRICAGLSTAVVGLDDDAAADARAGIDALIAAVRLLDHPVLTDLWVAAVGKLVDRRRVHDGIVGRSVRYLLDGGHLSAEDVAGRLSRALSPARPARDAAAWVDGFLDGDAALLLLDPTLLGMLDGWISTVDVDVYDDLLPLLRRTFSRYTPTERNHIGQRLRHGTSRVAEERPLDPVAATHAIRHVLELYGATT</sequence>
<dbReference type="OrthoDB" id="9768066at2"/>
<dbReference type="AlphaFoldDB" id="A0A346XYS2"/>
<evidence type="ECO:0000313" key="1">
    <source>
        <dbReference type="EMBL" id="AXV07369.1"/>
    </source>
</evidence>
<dbReference type="Pfam" id="PF18934">
    <property type="entry name" value="DUF5682"/>
    <property type="match status" value="1"/>
</dbReference>
<keyword evidence="2" id="KW-1185">Reference proteome</keyword>
<dbReference type="PANTHER" id="PTHR30634:SF14">
    <property type="match status" value="1"/>
</dbReference>
<dbReference type="InterPro" id="IPR050458">
    <property type="entry name" value="LolB"/>
</dbReference>
<reference evidence="1 2" key="1">
    <citation type="submission" date="2018-09" db="EMBL/GenBank/DDBJ databases">
        <title>Complete genome sequence of Euzebya sp. DY32-46 isolated from seawater of Pacific Ocean.</title>
        <authorList>
            <person name="Xu L."/>
            <person name="Wu Y.-H."/>
            <person name="Xu X.-W."/>
        </authorList>
    </citation>
    <scope>NUCLEOTIDE SEQUENCE [LARGE SCALE GENOMIC DNA]</scope>
    <source>
        <strain evidence="1 2">DY32-46</strain>
    </source>
</reference>
<dbReference type="KEGG" id="euz:DVS28_a2690"/>
<protein>
    <submittedName>
        <fullName evidence="1">Uncharacterized protein</fullName>
    </submittedName>
</protein>